<dbReference type="EMBL" id="JAUZMZ010000250">
    <property type="protein sequence ID" value="MEE2035181.1"/>
    <property type="molecule type" value="Genomic_DNA"/>
</dbReference>
<evidence type="ECO:0000256" key="1">
    <source>
        <dbReference type="SAM" id="Phobius"/>
    </source>
</evidence>
<evidence type="ECO:0000313" key="2">
    <source>
        <dbReference type="EMBL" id="MEE2035181.1"/>
    </source>
</evidence>
<organism evidence="2 3">
    <name type="scientific">Rhodococcus chondri</name>
    <dbReference type="NCBI Taxonomy" id="3065941"/>
    <lineage>
        <taxon>Bacteria</taxon>
        <taxon>Bacillati</taxon>
        <taxon>Actinomycetota</taxon>
        <taxon>Actinomycetes</taxon>
        <taxon>Mycobacteriales</taxon>
        <taxon>Nocardiaceae</taxon>
        <taxon>Rhodococcus</taxon>
    </lineage>
</organism>
<dbReference type="PANTHER" id="PTHR30188:SF13">
    <property type="entry name" value="CONSERVED HYPOTHETICAL INTEGRAL MEMBRANE PROTEIN YRBE3B"/>
    <property type="match status" value="1"/>
</dbReference>
<dbReference type="Pfam" id="PF02405">
    <property type="entry name" value="MlaE"/>
    <property type="match status" value="1"/>
</dbReference>
<dbReference type="RefSeq" id="WP_330154522.1">
    <property type="nucleotide sequence ID" value="NZ_JAUZMZ010000250.1"/>
</dbReference>
<dbReference type="PANTHER" id="PTHR30188">
    <property type="entry name" value="ABC TRANSPORTER PERMEASE PROTEIN-RELATED"/>
    <property type="match status" value="1"/>
</dbReference>
<name>A0ABU7JYU9_9NOCA</name>
<comment type="caution">
    <text evidence="2">The sequence shown here is derived from an EMBL/GenBank/DDBJ whole genome shotgun (WGS) entry which is preliminary data.</text>
</comment>
<feature type="transmembrane region" description="Helical" evidence="1">
    <location>
        <begin position="21"/>
        <end position="45"/>
    </location>
</feature>
<protein>
    <submittedName>
        <fullName evidence="2">ABC transporter permease</fullName>
    </submittedName>
</protein>
<dbReference type="Proteomes" id="UP001331936">
    <property type="component" value="Unassembled WGS sequence"/>
</dbReference>
<accession>A0ABU7JYU9</accession>
<feature type="transmembrane region" description="Helical" evidence="1">
    <location>
        <begin position="125"/>
        <end position="155"/>
    </location>
</feature>
<keyword evidence="1" id="KW-0812">Transmembrane</keyword>
<sequence>TGRASRHHPRETLRVVSEIGLGSGVLAMIGGSVAIMGFLTLFAGATVAVQGFTSLGNIGVEALTGFLSAYVDVRVVAPVTAGVGLAATLGAGTTAQLGAMRISEEIDALEVMAVRSVPYLVGTRILAGLIAVIPLYSLSVLASFLAGRIATVVILGQSPGVYDHYFTTFLRPADVLWSFVQAVAMAVLVMTIHSYYGYTASGGPSGVGVATGRAVRMSLIAVVMVTLLISLALYGSSRQLHLAG</sequence>
<keyword evidence="3" id="KW-1185">Reference proteome</keyword>
<keyword evidence="1" id="KW-1133">Transmembrane helix</keyword>
<gene>
    <name evidence="2" type="ORF">Q8814_24265</name>
</gene>
<keyword evidence="1" id="KW-0472">Membrane</keyword>
<dbReference type="InterPro" id="IPR030802">
    <property type="entry name" value="Permease_MalE"/>
</dbReference>
<reference evidence="2 3" key="1">
    <citation type="submission" date="2023-08" db="EMBL/GenBank/DDBJ databases">
        <authorList>
            <person name="Girao M."/>
            <person name="Carvalho M.F."/>
        </authorList>
    </citation>
    <scope>NUCLEOTIDE SEQUENCE [LARGE SCALE GENOMIC DNA]</scope>
    <source>
        <strain evidence="2 3">CC-R104</strain>
    </source>
</reference>
<evidence type="ECO:0000313" key="3">
    <source>
        <dbReference type="Proteomes" id="UP001331936"/>
    </source>
</evidence>
<feature type="transmembrane region" description="Helical" evidence="1">
    <location>
        <begin position="175"/>
        <end position="196"/>
    </location>
</feature>
<proteinExistence type="predicted"/>
<feature type="non-terminal residue" evidence="2">
    <location>
        <position position="1"/>
    </location>
</feature>
<feature type="transmembrane region" description="Helical" evidence="1">
    <location>
        <begin position="216"/>
        <end position="234"/>
    </location>
</feature>